<accession>A0ACC0SKF8</accession>
<protein>
    <submittedName>
        <fullName evidence="1">Uncharacterized protein</fullName>
    </submittedName>
</protein>
<dbReference type="Proteomes" id="UP000006729">
    <property type="component" value="Chromosome 8"/>
</dbReference>
<evidence type="ECO:0000313" key="1">
    <source>
        <dbReference type="EMBL" id="KAI9389675.1"/>
    </source>
</evidence>
<keyword evidence="2" id="KW-1185">Reference proteome</keyword>
<dbReference type="EMBL" id="CM009297">
    <property type="protein sequence ID" value="KAI9389675.1"/>
    <property type="molecule type" value="Genomic_DNA"/>
</dbReference>
<proteinExistence type="predicted"/>
<gene>
    <name evidence="1" type="ORF">POPTR_008G076001v4</name>
</gene>
<name>A0ACC0SKF8_POPTR</name>
<reference evidence="1 2" key="1">
    <citation type="journal article" date="2006" name="Science">
        <title>The genome of black cottonwood, Populus trichocarpa (Torr. &amp; Gray).</title>
        <authorList>
            <person name="Tuskan G.A."/>
            <person name="Difazio S."/>
            <person name="Jansson S."/>
            <person name="Bohlmann J."/>
            <person name="Grigoriev I."/>
            <person name="Hellsten U."/>
            <person name="Putnam N."/>
            <person name="Ralph S."/>
            <person name="Rombauts S."/>
            <person name="Salamov A."/>
            <person name="Schein J."/>
            <person name="Sterck L."/>
            <person name="Aerts A."/>
            <person name="Bhalerao R.R."/>
            <person name="Bhalerao R.P."/>
            <person name="Blaudez D."/>
            <person name="Boerjan W."/>
            <person name="Brun A."/>
            <person name="Brunner A."/>
            <person name="Busov V."/>
            <person name="Campbell M."/>
            <person name="Carlson J."/>
            <person name="Chalot M."/>
            <person name="Chapman J."/>
            <person name="Chen G.L."/>
            <person name="Cooper D."/>
            <person name="Coutinho P.M."/>
            <person name="Couturier J."/>
            <person name="Covert S."/>
            <person name="Cronk Q."/>
            <person name="Cunningham R."/>
            <person name="Davis J."/>
            <person name="Degroeve S."/>
            <person name="Dejardin A."/>
            <person name="Depamphilis C."/>
            <person name="Detter J."/>
            <person name="Dirks B."/>
            <person name="Dubchak I."/>
            <person name="Duplessis S."/>
            <person name="Ehlting J."/>
            <person name="Ellis B."/>
            <person name="Gendler K."/>
            <person name="Goodstein D."/>
            <person name="Gribskov M."/>
            <person name="Grimwood J."/>
            <person name="Groover A."/>
            <person name="Gunter L."/>
            <person name="Hamberger B."/>
            <person name="Heinze B."/>
            <person name="Helariutta Y."/>
            <person name="Henrissat B."/>
            <person name="Holligan D."/>
            <person name="Holt R."/>
            <person name="Huang W."/>
            <person name="Islam-Faridi N."/>
            <person name="Jones S."/>
            <person name="Jones-Rhoades M."/>
            <person name="Jorgensen R."/>
            <person name="Joshi C."/>
            <person name="Kangasjarvi J."/>
            <person name="Karlsson J."/>
            <person name="Kelleher C."/>
            <person name="Kirkpatrick R."/>
            <person name="Kirst M."/>
            <person name="Kohler A."/>
            <person name="Kalluri U."/>
            <person name="Larimer F."/>
            <person name="Leebens-Mack J."/>
            <person name="Leple J.C."/>
            <person name="Locascio P."/>
            <person name="Lou Y."/>
            <person name="Lucas S."/>
            <person name="Martin F."/>
            <person name="Montanini B."/>
            <person name="Napoli C."/>
            <person name="Nelson D.R."/>
            <person name="Nelson C."/>
            <person name="Nieminen K."/>
            <person name="Nilsson O."/>
            <person name="Pereda V."/>
            <person name="Peter G."/>
            <person name="Philippe R."/>
            <person name="Pilate G."/>
            <person name="Poliakov A."/>
            <person name="Razumovskaya J."/>
            <person name="Richardson P."/>
            <person name="Rinaldi C."/>
            <person name="Ritland K."/>
            <person name="Rouze P."/>
            <person name="Ryaboy D."/>
            <person name="Schmutz J."/>
            <person name="Schrader J."/>
            <person name="Segerman B."/>
            <person name="Shin H."/>
            <person name="Siddiqui A."/>
            <person name="Sterky F."/>
            <person name="Terry A."/>
            <person name="Tsai C.J."/>
            <person name="Uberbacher E."/>
            <person name="Unneberg P."/>
            <person name="Vahala J."/>
            <person name="Wall K."/>
            <person name="Wessler S."/>
            <person name="Yang G."/>
            <person name="Yin T."/>
            <person name="Douglas C."/>
            <person name="Marra M."/>
            <person name="Sandberg G."/>
            <person name="Van de Peer Y."/>
            <person name="Rokhsar D."/>
        </authorList>
    </citation>
    <scope>NUCLEOTIDE SEQUENCE [LARGE SCALE GENOMIC DNA]</scope>
    <source>
        <strain evidence="2">cv. Nisqually</strain>
    </source>
</reference>
<comment type="caution">
    <text evidence="1">The sequence shown here is derived from an EMBL/GenBank/DDBJ whole genome shotgun (WGS) entry which is preliminary data.</text>
</comment>
<organism evidence="1 2">
    <name type="scientific">Populus trichocarpa</name>
    <name type="common">Western balsam poplar</name>
    <name type="synonym">Populus balsamifera subsp. trichocarpa</name>
    <dbReference type="NCBI Taxonomy" id="3694"/>
    <lineage>
        <taxon>Eukaryota</taxon>
        <taxon>Viridiplantae</taxon>
        <taxon>Streptophyta</taxon>
        <taxon>Embryophyta</taxon>
        <taxon>Tracheophyta</taxon>
        <taxon>Spermatophyta</taxon>
        <taxon>Magnoliopsida</taxon>
        <taxon>eudicotyledons</taxon>
        <taxon>Gunneridae</taxon>
        <taxon>Pentapetalae</taxon>
        <taxon>rosids</taxon>
        <taxon>fabids</taxon>
        <taxon>Malpighiales</taxon>
        <taxon>Salicaceae</taxon>
        <taxon>Saliceae</taxon>
        <taxon>Populus</taxon>
    </lineage>
</organism>
<evidence type="ECO:0000313" key="2">
    <source>
        <dbReference type="Proteomes" id="UP000006729"/>
    </source>
</evidence>
<sequence>MNSFHDHRKGSHIPAQKKNPFHHHHGHREEDFLLQFSLPAKAEDDTVAARNTPTPKIHIGRSGSPSRATKLRLQSLHFLVTKCSNMFSGIGPWTWTIM</sequence>